<dbReference type="InParanoid" id="A0A671TSQ3"/>
<dbReference type="InterPro" id="IPR016833">
    <property type="entry name" value="Put_Na-Bile_cotransptr"/>
</dbReference>
<dbReference type="PANTHER" id="PTHR18640:SF5">
    <property type="entry name" value="SODIUM_BILE ACID COTRANSPORTER 7"/>
    <property type="match status" value="1"/>
</dbReference>
<reference evidence="3" key="3">
    <citation type="submission" date="2025-09" db="UniProtKB">
        <authorList>
            <consortium name="Ensembl"/>
        </authorList>
    </citation>
    <scope>IDENTIFICATION</scope>
</reference>
<keyword evidence="2" id="KW-0812">Transmembrane</keyword>
<dbReference type="AlphaFoldDB" id="A0A671TSQ3"/>
<dbReference type="Proteomes" id="UP000472265">
    <property type="component" value="Chromosome 10"/>
</dbReference>
<dbReference type="Ensembl" id="ENSSAUT00010004020.1">
    <property type="protein sequence ID" value="ENSSAUP00010003727.1"/>
    <property type="gene ID" value="ENSSAUG00010001962.1"/>
</dbReference>
<keyword evidence="2" id="KW-1133">Transmembrane helix</keyword>
<evidence type="ECO:0000313" key="4">
    <source>
        <dbReference type="Proteomes" id="UP000472265"/>
    </source>
</evidence>
<dbReference type="GO" id="GO:0005886">
    <property type="term" value="C:plasma membrane"/>
    <property type="evidence" value="ECO:0007669"/>
    <property type="project" value="TreeGrafter"/>
</dbReference>
<dbReference type="Gene3D" id="1.20.1530.20">
    <property type="match status" value="1"/>
</dbReference>
<evidence type="ECO:0000313" key="3">
    <source>
        <dbReference type="Ensembl" id="ENSSAUP00010003727.1"/>
    </source>
</evidence>
<dbReference type="GeneTree" id="ENSGT00390000011932"/>
<proteinExistence type="inferred from homology"/>
<gene>
    <name evidence="3" type="primary">SLC10A7</name>
</gene>
<dbReference type="Pfam" id="PF13593">
    <property type="entry name" value="SBF_like"/>
    <property type="match status" value="1"/>
</dbReference>
<sequence length="178" mass="19064">MGLLARIRKEWFIIGIVLVILSAKLQPGVGVRGGPLKPEITIAYVAVSLIFFNSGLSLKTEELTSALLHVRLHLFVQSFTLVFFPLAVWLLLRVLALTAIDQWLLRGLQTVSCMPPPVSSAVILTKAAAAIFNSAFGSFLDSGAGEASLCALCNLCVSVLQGIIVTPVLLLLFVSQTC</sequence>
<comment type="similarity">
    <text evidence="1">Belongs to the bile acid:sodium symporter (BASS) (TC 2.A.28) family.</text>
</comment>
<dbReference type="InterPro" id="IPR038770">
    <property type="entry name" value="Na+/solute_symporter_sf"/>
</dbReference>
<feature type="transmembrane region" description="Helical" evidence="2">
    <location>
        <begin position="41"/>
        <end position="58"/>
    </location>
</feature>
<accession>A0A671TSQ3</accession>
<reference evidence="3" key="2">
    <citation type="submission" date="2025-08" db="UniProtKB">
        <authorList>
            <consortium name="Ensembl"/>
        </authorList>
    </citation>
    <scope>IDENTIFICATION</scope>
</reference>
<name>A0A671TSQ3_SPAAU</name>
<dbReference type="PANTHER" id="PTHR18640">
    <property type="entry name" value="SOLUTE CARRIER FAMILY 10 MEMBER 7"/>
    <property type="match status" value="1"/>
</dbReference>
<dbReference type="OMA" id="MGMLERT"/>
<feature type="transmembrane region" description="Helical" evidence="2">
    <location>
        <begin position="120"/>
        <end position="140"/>
    </location>
</feature>
<feature type="transmembrane region" description="Helical" evidence="2">
    <location>
        <begin position="152"/>
        <end position="174"/>
    </location>
</feature>
<feature type="transmembrane region" description="Helical" evidence="2">
    <location>
        <begin position="79"/>
        <end position="100"/>
    </location>
</feature>
<keyword evidence="4" id="KW-1185">Reference proteome</keyword>
<feature type="transmembrane region" description="Helical" evidence="2">
    <location>
        <begin position="12"/>
        <end position="29"/>
    </location>
</feature>
<protein>
    <submittedName>
        <fullName evidence="3">Solute carrier family 10 member 7</fullName>
    </submittedName>
</protein>
<keyword evidence="2" id="KW-0472">Membrane</keyword>
<organism evidence="3 4">
    <name type="scientific">Sparus aurata</name>
    <name type="common">Gilthead sea bream</name>
    <dbReference type="NCBI Taxonomy" id="8175"/>
    <lineage>
        <taxon>Eukaryota</taxon>
        <taxon>Metazoa</taxon>
        <taxon>Chordata</taxon>
        <taxon>Craniata</taxon>
        <taxon>Vertebrata</taxon>
        <taxon>Euteleostomi</taxon>
        <taxon>Actinopterygii</taxon>
        <taxon>Neopterygii</taxon>
        <taxon>Teleostei</taxon>
        <taxon>Neoteleostei</taxon>
        <taxon>Acanthomorphata</taxon>
        <taxon>Eupercaria</taxon>
        <taxon>Spariformes</taxon>
        <taxon>Sparidae</taxon>
        <taxon>Sparus</taxon>
    </lineage>
</organism>
<reference evidence="3" key="1">
    <citation type="submission" date="2021-04" db="EMBL/GenBank/DDBJ databases">
        <authorList>
            <consortium name="Wellcome Sanger Institute Data Sharing"/>
        </authorList>
    </citation>
    <scope>NUCLEOTIDE SEQUENCE [LARGE SCALE GENOMIC DNA]</scope>
</reference>
<evidence type="ECO:0000256" key="2">
    <source>
        <dbReference type="SAM" id="Phobius"/>
    </source>
</evidence>
<evidence type="ECO:0000256" key="1">
    <source>
        <dbReference type="ARBA" id="ARBA00006528"/>
    </source>
</evidence>